<accession>A0A8S3XF05</accession>
<sequence length="99" mass="11727">TIYTERYMDTPQNNAQAYANSSLLTLDLVEAYRNKRYFLIHGTADDNVHYQHAMLISRLLQRQDVYFTQMSYTDEDHGLVGVRPHLYHALEKFLQENML</sequence>
<comment type="caution">
    <text evidence="2">The sequence shown here is derived from an EMBL/GenBank/DDBJ whole genome shotgun (WGS) entry which is preliminary data.</text>
</comment>
<dbReference type="GO" id="GO:0005886">
    <property type="term" value="C:plasma membrane"/>
    <property type="evidence" value="ECO:0007669"/>
    <property type="project" value="TreeGrafter"/>
</dbReference>
<feature type="non-terminal residue" evidence="2">
    <location>
        <position position="1"/>
    </location>
</feature>
<proteinExistence type="predicted"/>
<dbReference type="GO" id="GO:0006508">
    <property type="term" value="P:proteolysis"/>
    <property type="evidence" value="ECO:0007669"/>
    <property type="project" value="InterPro"/>
</dbReference>
<evidence type="ECO:0000313" key="3">
    <source>
        <dbReference type="Proteomes" id="UP000691718"/>
    </source>
</evidence>
<dbReference type="Proteomes" id="UP000691718">
    <property type="component" value="Unassembled WGS sequence"/>
</dbReference>
<evidence type="ECO:0000259" key="1">
    <source>
        <dbReference type="Pfam" id="PF00326"/>
    </source>
</evidence>
<dbReference type="OrthoDB" id="16520at2759"/>
<name>A0A8S3XF05_PARAO</name>
<dbReference type="PANTHER" id="PTHR11731">
    <property type="entry name" value="PROTEASE FAMILY S9B,C DIPEPTIDYL-PEPTIDASE IV-RELATED"/>
    <property type="match status" value="1"/>
</dbReference>
<dbReference type="InterPro" id="IPR050278">
    <property type="entry name" value="Serine_Prot_S9B/DPPIV"/>
</dbReference>
<reference evidence="2" key="1">
    <citation type="submission" date="2021-04" db="EMBL/GenBank/DDBJ databases">
        <authorList>
            <person name="Tunstrom K."/>
        </authorList>
    </citation>
    <scope>NUCLEOTIDE SEQUENCE</scope>
</reference>
<dbReference type="GO" id="GO:0008236">
    <property type="term" value="F:serine-type peptidase activity"/>
    <property type="evidence" value="ECO:0007669"/>
    <property type="project" value="InterPro"/>
</dbReference>
<dbReference type="Pfam" id="PF00326">
    <property type="entry name" value="Peptidase_S9"/>
    <property type="match status" value="1"/>
</dbReference>
<evidence type="ECO:0000313" key="2">
    <source>
        <dbReference type="EMBL" id="CAG5010191.1"/>
    </source>
</evidence>
<feature type="domain" description="Peptidase S9 prolyl oligopeptidase catalytic" evidence="1">
    <location>
        <begin position="2"/>
        <end position="98"/>
    </location>
</feature>
<dbReference type="EMBL" id="CAJQZP010001030">
    <property type="protein sequence ID" value="CAG5010191.1"/>
    <property type="molecule type" value="Genomic_DNA"/>
</dbReference>
<dbReference type="GO" id="GO:0008239">
    <property type="term" value="F:dipeptidyl-peptidase activity"/>
    <property type="evidence" value="ECO:0007669"/>
    <property type="project" value="TreeGrafter"/>
</dbReference>
<protein>
    <submittedName>
        <fullName evidence="2">(apollo) hypothetical protein</fullName>
    </submittedName>
</protein>
<keyword evidence="3" id="KW-1185">Reference proteome</keyword>
<dbReference type="InterPro" id="IPR001375">
    <property type="entry name" value="Peptidase_S9_cat"/>
</dbReference>
<dbReference type="AlphaFoldDB" id="A0A8S3XF05"/>
<dbReference type="PANTHER" id="PTHR11731:SF192">
    <property type="entry name" value="IP17501P"/>
    <property type="match status" value="1"/>
</dbReference>
<organism evidence="2 3">
    <name type="scientific">Parnassius apollo</name>
    <name type="common">Apollo butterfly</name>
    <name type="synonym">Papilio apollo</name>
    <dbReference type="NCBI Taxonomy" id="110799"/>
    <lineage>
        <taxon>Eukaryota</taxon>
        <taxon>Metazoa</taxon>
        <taxon>Ecdysozoa</taxon>
        <taxon>Arthropoda</taxon>
        <taxon>Hexapoda</taxon>
        <taxon>Insecta</taxon>
        <taxon>Pterygota</taxon>
        <taxon>Neoptera</taxon>
        <taxon>Endopterygota</taxon>
        <taxon>Lepidoptera</taxon>
        <taxon>Glossata</taxon>
        <taxon>Ditrysia</taxon>
        <taxon>Papilionoidea</taxon>
        <taxon>Papilionidae</taxon>
        <taxon>Parnassiinae</taxon>
        <taxon>Parnassini</taxon>
        <taxon>Parnassius</taxon>
        <taxon>Parnassius</taxon>
    </lineage>
</organism>
<gene>
    <name evidence="2" type="ORF">PAPOLLO_LOCUS15379</name>
</gene>